<comment type="caution">
    <text evidence="1">The sequence shown here is derived from an EMBL/GenBank/DDBJ whole genome shotgun (WGS) entry which is preliminary data.</text>
</comment>
<evidence type="ECO:0000313" key="2">
    <source>
        <dbReference type="Proteomes" id="UP000219897"/>
    </source>
</evidence>
<gene>
    <name evidence="1" type="ORF">CN495_07525</name>
</gene>
<protein>
    <submittedName>
        <fullName evidence="1">Uncharacterized protein</fullName>
    </submittedName>
</protein>
<dbReference type="RefSeq" id="WP_098316944.1">
    <property type="nucleotide sequence ID" value="NZ_NTYF01000023.1"/>
</dbReference>
<dbReference type="Proteomes" id="UP000219897">
    <property type="component" value="Unassembled WGS sequence"/>
</dbReference>
<organism evidence="1 2">
    <name type="scientific">Bacillus thuringiensis</name>
    <dbReference type="NCBI Taxonomy" id="1428"/>
    <lineage>
        <taxon>Bacteria</taxon>
        <taxon>Bacillati</taxon>
        <taxon>Bacillota</taxon>
        <taxon>Bacilli</taxon>
        <taxon>Bacillales</taxon>
        <taxon>Bacillaceae</taxon>
        <taxon>Bacillus</taxon>
        <taxon>Bacillus cereus group</taxon>
    </lineage>
</organism>
<sequence>MNKEVCNHNIEVIEAGEAKDFLLNGLGKDVTTLKRGRYLLGSGVEVQISEQELIATYCSDKWKQEDREVNKRETGEDNKALLFCVGGYGGNQELTIGSAKRLVETDYTEWLQVVHGALTSKVIRAYTNIAVTGASILTKNMVIMSQVREWWCE</sequence>
<dbReference type="AlphaFoldDB" id="A0ABD6S973"/>
<dbReference type="EMBL" id="NTYF01000023">
    <property type="protein sequence ID" value="PER55595.1"/>
    <property type="molecule type" value="Genomic_DNA"/>
</dbReference>
<accession>A0ABD6S973</accession>
<reference evidence="1 2" key="1">
    <citation type="submission" date="2017-09" db="EMBL/GenBank/DDBJ databases">
        <title>Large-scale bioinformatics analysis of Bacillus genomes uncovers conserved roles of natural products in bacterial physiology.</title>
        <authorList>
            <consortium name="Agbiome Team Llc"/>
            <person name="Bleich R.M."/>
            <person name="Kirk G.J."/>
            <person name="Santa Maria K.C."/>
            <person name="Allen S.E."/>
            <person name="Farag S."/>
            <person name="Shank E.A."/>
            <person name="Bowers A."/>
        </authorList>
    </citation>
    <scope>NUCLEOTIDE SEQUENCE [LARGE SCALE GENOMIC DNA]</scope>
    <source>
        <strain evidence="1 2">AFS005140</strain>
    </source>
</reference>
<name>A0ABD6S973_BACTU</name>
<evidence type="ECO:0000313" key="1">
    <source>
        <dbReference type="EMBL" id="PER55595.1"/>
    </source>
</evidence>
<proteinExistence type="predicted"/>